<organism evidence="1 2">
    <name type="scientific">Acaulospora morrowiae</name>
    <dbReference type="NCBI Taxonomy" id="94023"/>
    <lineage>
        <taxon>Eukaryota</taxon>
        <taxon>Fungi</taxon>
        <taxon>Fungi incertae sedis</taxon>
        <taxon>Mucoromycota</taxon>
        <taxon>Glomeromycotina</taxon>
        <taxon>Glomeromycetes</taxon>
        <taxon>Diversisporales</taxon>
        <taxon>Acaulosporaceae</taxon>
        <taxon>Acaulospora</taxon>
    </lineage>
</organism>
<sequence length="75" mass="8777">MTMRRQSSSFFEFGYIAIDSRKQYMSYCGYFFLVHELLLSKVALRLLADLQVSIEVTYAQFVRKIRVIEVGSNIV</sequence>
<evidence type="ECO:0000313" key="1">
    <source>
        <dbReference type="EMBL" id="CAG8516819.1"/>
    </source>
</evidence>
<dbReference type="Proteomes" id="UP000789342">
    <property type="component" value="Unassembled WGS sequence"/>
</dbReference>
<dbReference type="AlphaFoldDB" id="A0A9N9A3R1"/>
<keyword evidence="2" id="KW-1185">Reference proteome</keyword>
<evidence type="ECO:0000313" key="2">
    <source>
        <dbReference type="Proteomes" id="UP000789342"/>
    </source>
</evidence>
<proteinExistence type="predicted"/>
<gene>
    <name evidence="1" type="ORF">AMORRO_LOCUS4005</name>
</gene>
<dbReference type="EMBL" id="CAJVPV010002070">
    <property type="protein sequence ID" value="CAG8516819.1"/>
    <property type="molecule type" value="Genomic_DNA"/>
</dbReference>
<protein>
    <submittedName>
        <fullName evidence="1">15574_t:CDS:1</fullName>
    </submittedName>
</protein>
<comment type="caution">
    <text evidence="1">The sequence shown here is derived from an EMBL/GenBank/DDBJ whole genome shotgun (WGS) entry which is preliminary data.</text>
</comment>
<reference evidence="1" key="1">
    <citation type="submission" date="2021-06" db="EMBL/GenBank/DDBJ databases">
        <authorList>
            <person name="Kallberg Y."/>
            <person name="Tangrot J."/>
            <person name="Rosling A."/>
        </authorList>
    </citation>
    <scope>NUCLEOTIDE SEQUENCE</scope>
    <source>
        <strain evidence="1">CL551</strain>
    </source>
</reference>
<accession>A0A9N9A3R1</accession>
<name>A0A9N9A3R1_9GLOM</name>